<keyword evidence="13" id="KW-1185">Reference proteome</keyword>
<dbReference type="PANTHER" id="PTHR48060">
    <property type="entry name" value="DNA DAMAGE-REPAIR/TOLERATION PROTEIN DRT100"/>
    <property type="match status" value="1"/>
</dbReference>
<keyword evidence="7" id="KW-0472">Membrane</keyword>
<comment type="subcellular location">
    <subcellularLocation>
        <location evidence="1">Membrane</location>
        <topology evidence="1">Single-pass membrane protein</topology>
    </subcellularLocation>
</comment>
<keyword evidence="6" id="KW-1133">Transmembrane helix</keyword>
<feature type="domain" description="Leucine-rich repeat-containing N-terminal plant-type" evidence="10">
    <location>
        <begin position="80"/>
        <end position="101"/>
    </location>
</feature>
<evidence type="ECO:0000256" key="3">
    <source>
        <dbReference type="ARBA" id="ARBA00022692"/>
    </source>
</evidence>
<dbReference type="InterPro" id="IPR001611">
    <property type="entry name" value="Leu-rich_rpt"/>
</dbReference>
<feature type="signal peptide" evidence="9">
    <location>
        <begin position="1"/>
        <end position="20"/>
    </location>
</feature>
<keyword evidence="2" id="KW-0433">Leucine-rich repeat</keyword>
<evidence type="ECO:0000256" key="5">
    <source>
        <dbReference type="ARBA" id="ARBA00022737"/>
    </source>
</evidence>
<evidence type="ECO:0000313" key="12">
    <source>
        <dbReference type="EMBL" id="WVZ72317.1"/>
    </source>
</evidence>
<dbReference type="Pfam" id="PF08263">
    <property type="entry name" value="LRRNT_2"/>
    <property type="match status" value="2"/>
</dbReference>
<feature type="chain" id="PRO_5042857485" description="Leucine-rich repeat-containing N-terminal plant-type domain-containing protein" evidence="9">
    <location>
        <begin position="21"/>
        <end position="926"/>
    </location>
</feature>
<keyword evidence="3" id="KW-0812">Transmembrane</keyword>
<dbReference type="InterPro" id="IPR032675">
    <property type="entry name" value="LRR_dom_sf"/>
</dbReference>
<dbReference type="GO" id="GO:0016020">
    <property type="term" value="C:membrane"/>
    <property type="evidence" value="ECO:0007669"/>
    <property type="project" value="UniProtKB-SubCell"/>
</dbReference>
<dbReference type="Gene3D" id="3.80.10.10">
    <property type="entry name" value="Ribonuclease Inhibitor"/>
    <property type="match status" value="4"/>
</dbReference>
<evidence type="ECO:0000256" key="4">
    <source>
        <dbReference type="ARBA" id="ARBA00022729"/>
    </source>
</evidence>
<dbReference type="AlphaFoldDB" id="A0AAQ3TJ19"/>
<evidence type="ECO:0000256" key="1">
    <source>
        <dbReference type="ARBA" id="ARBA00004167"/>
    </source>
</evidence>
<dbReference type="SUPFAM" id="SSF52047">
    <property type="entry name" value="RNI-like"/>
    <property type="match status" value="2"/>
</dbReference>
<organism evidence="12 13">
    <name type="scientific">Paspalum notatum var. saurae</name>
    <dbReference type="NCBI Taxonomy" id="547442"/>
    <lineage>
        <taxon>Eukaryota</taxon>
        <taxon>Viridiplantae</taxon>
        <taxon>Streptophyta</taxon>
        <taxon>Embryophyta</taxon>
        <taxon>Tracheophyta</taxon>
        <taxon>Spermatophyta</taxon>
        <taxon>Magnoliopsida</taxon>
        <taxon>Liliopsida</taxon>
        <taxon>Poales</taxon>
        <taxon>Poaceae</taxon>
        <taxon>PACMAD clade</taxon>
        <taxon>Panicoideae</taxon>
        <taxon>Andropogonodae</taxon>
        <taxon>Paspaleae</taxon>
        <taxon>Paspalinae</taxon>
        <taxon>Paspalum</taxon>
    </lineage>
</organism>
<evidence type="ECO:0008006" key="14">
    <source>
        <dbReference type="Google" id="ProtNLM"/>
    </source>
</evidence>
<dbReference type="Pfam" id="PF23598">
    <property type="entry name" value="LRR_14"/>
    <property type="match status" value="1"/>
</dbReference>
<keyword evidence="4 9" id="KW-0732">Signal</keyword>
<dbReference type="PANTHER" id="PTHR48060:SF21">
    <property type="entry name" value="L DOMAIN-LIKE PROTEIN"/>
    <property type="match status" value="1"/>
</dbReference>
<proteinExistence type="predicted"/>
<evidence type="ECO:0000256" key="9">
    <source>
        <dbReference type="SAM" id="SignalP"/>
    </source>
</evidence>
<dbReference type="InterPro" id="IPR055414">
    <property type="entry name" value="LRR_R13L4/SHOC2-like"/>
</dbReference>
<dbReference type="Proteomes" id="UP001341281">
    <property type="component" value="Chromosome 04"/>
</dbReference>
<protein>
    <recommendedName>
        <fullName evidence="14">Leucine-rich repeat-containing N-terminal plant-type domain-containing protein</fullName>
    </recommendedName>
</protein>
<evidence type="ECO:0000259" key="10">
    <source>
        <dbReference type="Pfam" id="PF08263"/>
    </source>
</evidence>
<dbReference type="InterPro" id="IPR013210">
    <property type="entry name" value="LRR_N_plant-typ"/>
</dbReference>
<keyword evidence="8" id="KW-0325">Glycoprotein</keyword>
<evidence type="ECO:0000256" key="7">
    <source>
        <dbReference type="ARBA" id="ARBA00023136"/>
    </source>
</evidence>
<evidence type="ECO:0000256" key="6">
    <source>
        <dbReference type="ARBA" id="ARBA00022989"/>
    </source>
</evidence>
<evidence type="ECO:0000259" key="11">
    <source>
        <dbReference type="Pfam" id="PF23598"/>
    </source>
</evidence>
<feature type="domain" description="Leucine-rich repeat-containing N-terminal plant-type" evidence="10">
    <location>
        <begin position="30"/>
        <end position="42"/>
    </location>
</feature>
<evidence type="ECO:0000313" key="13">
    <source>
        <dbReference type="Proteomes" id="UP001341281"/>
    </source>
</evidence>
<feature type="domain" description="Disease resistance R13L4/SHOC-2-like LRR" evidence="11">
    <location>
        <begin position="198"/>
        <end position="355"/>
    </location>
</feature>
<name>A0AAQ3TJ19_PASNO</name>
<dbReference type="FunFam" id="3.80.10.10:FF:000233">
    <property type="entry name" value="Leucine-rich repeat receptor-like protein kinase TDR"/>
    <property type="match status" value="1"/>
</dbReference>
<gene>
    <name evidence="12" type="ORF">U9M48_020799</name>
</gene>
<dbReference type="InterPro" id="IPR053211">
    <property type="entry name" value="DNA_repair-toleration"/>
</dbReference>
<dbReference type="FunFam" id="3.80.10.10:FF:000095">
    <property type="entry name" value="LRR receptor-like serine/threonine-protein kinase GSO1"/>
    <property type="match status" value="1"/>
</dbReference>
<evidence type="ECO:0000256" key="2">
    <source>
        <dbReference type="ARBA" id="ARBA00022614"/>
    </source>
</evidence>
<dbReference type="GO" id="GO:0009791">
    <property type="term" value="P:post-embryonic development"/>
    <property type="evidence" value="ECO:0007669"/>
    <property type="project" value="UniProtKB-ARBA"/>
</dbReference>
<reference evidence="12 13" key="1">
    <citation type="submission" date="2024-02" db="EMBL/GenBank/DDBJ databases">
        <title>High-quality chromosome-scale genome assembly of Pensacola bahiagrass (Paspalum notatum Flugge var. saurae).</title>
        <authorList>
            <person name="Vega J.M."/>
            <person name="Podio M."/>
            <person name="Orjuela J."/>
            <person name="Siena L.A."/>
            <person name="Pessino S.C."/>
            <person name="Combes M.C."/>
            <person name="Mariac C."/>
            <person name="Albertini E."/>
            <person name="Pupilli F."/>
            <person name="Ortiz J.P.A."/>
            <person name="Leblanc O."/>
        </authorList>
    </citation>
    <scope>NUCLEOTIDE SEQUENCE [LARGE SCALE GENOMIC DNA]</scope>
    <source>
        <strain evidence="12">R1</strain>
        <tissue evidence="12">Leaf</tissue>
    </source>
</reference>
<dbReference type="InterPro" id="IPR003591">
    <property type="entry name" value="Leu-rich_rpt_typical-subtyp"/>
</dbReference>
<evidence type="ECO:0000256" key="8">
    <source>
        <dbReference type="ARBA" id="ARBA00023180"/>
    </source>
</evidence>
<sequence>MTMFSLRLLLLLLLLSTSMSISTLAAAPANDDESALLAFKAAPIDVRHPAVGSLSRGPHMLGTKVRGSASAAISGSGYGDPLASWNKSSAGGYCSWEGVRCRGRRRRVLELSLPSQRLSLGRLQHLNNLDLSQNYFSGKIPANLCSCSSLVSLTLSSNQLHGRVPPELGDKLTRLKGLSLFGNSFTGTIPASLANLILDLGLNHLEGTITPDLGSIRGLQWLSLGYNALSDELPRSLLNLSSLTMLQLQGNMLHGSIPADIGSKFSNITNLLLGQNQLTGSIPASLSNLTTLREVSPITNRLSGQVPRTIGRLRALEDLSLHENLLEANDTEEWEFIASLSNCSHLQSFRISNNIGFTRQLPTSIVNLSATMQGLNLADTGIIGTIPSAIGNLFNLQFFSVANTSISGVVPDSIGKLVNVVELTFLSRPIPSSIGNMSNLAVFYAFNSSLEGPIPKGIGNLKNLYSLDLNMNRLNSSIPIEIFRLPLLSRYLGLSYNLLSGPLPSEVGSLRNLNILSLSGNQLNGEIPDSIGERTVLQELGLDSNLFEGRIPRSQDNIKGLSALNLSMNKLSGVIPEDIGNLGDLRQLYLAHNNLSGTIPIVLQNLTLLIGLDLSFNNLQGEVPKEGIFKNLANLSITGNSGLCSGIPQLHVAKKLRRRHRSPSLHLKIEEHYERVSYHIQKLIYLEPTFPAIGDIYDIQVLDLAGNKFSERVPTVLKNLSALIALDLSFNNLHGEVSKEGNKEADEGILLPIRILLPIIEEQYQRVFYHALLNGTNGFHKPICSVKETLGRSIDALSNRRELLSKDIIQNLNNSLHNTLDRAQRLDIIVKIMDALDYLHKSHEGYIGYLAPYKISVTIIVIFSPDIQPIKLCTCIYTHTKQVMHGSWEVNNCGVWQGFCCLNSWGYGISILLFEMVTGGVREPCR</sequence>
<dbReference type="Pfam" id="PF13855">
    <property type="entry name" value="LRR_8"/>
    <property type="match status" value="1"/>
</dbReference>
<dbReference type="SMART" id="SM00369">
    <property type="entry name" value="LRR_TYP"/>
    <property type="match status" value="8"/>
</dbReference>
<dbReference type="EMBL" id="CP144748">
    <property type="protein sequence ID" value="WVZ72317.1"/>
    <property type="molecule type" value="Genomic_DNA"/>
</dbReference>
<dbReference type="Pfam" id="PF00560">
    <property type="entry name" value="LRR_1"/>
    <property type="match status" value="3"/>
</dbReference>
<keyword evidence="5" id="KW-0677">Repeat</keyword>
<accession>A0AAQ3TJ19</accession>